<dbReference type="PANTHER" id="PTHR35004:SF7">
    <property type="entry name" value="INTEGRASE PROTEIN"/>
    <property type="match status" value="1"/>
</dbReference>
<accession>A0A7W9Z3J5</accession>
<dbReference type="GO" id="GO:0015074">
    <property type="term" value="P:DNA integration"/>
    <property type="evidence" value="ECO:0007669"/>
    <property type="project" value="InterPro"/>
</dbReference>
<comment type="caution">
    <text evidence="2">The sequence shown here is derived from an EMBL/GenBank/DDBJ whole genome shotgun (WGS) entry which is preliminary data.</text>
</comment>
<dbReference type="AlphaFoldDB" id="A0A7W9Z3J5"/>
<dbReference type="NCBIfam" id="NF033546">
    <property type="entry name" value="transpos_IS21"/>
    <property type="match status" value="1"/>
</dbReference>
<dbReference type="PROSITE" id="PS50994">
    <property type="entry name" value="INTEGRASE"/>
    <property type="match status" value="1"/>
</dbReference>
<protein>
    <recommendedName>
        <fullName evidence="1">Integrase catalytic domain-containing protein</fullName>
    </recommendedName>
</protein>
<evidence type="ECO:0000313" key="3">
    <source>
        <dbReference type="Proteomes" id="UP000535501"/>
    </source>
</evidence>
<dbReference type="EMBL" id="JACHEJ010000015">
    <property type="protein sequence ID" value="MBB6181901.1"/>
    <property type="molecule type" value="Genomic_DNA"/>
</dbReference>
<evidence type="ECO:0000259" key="1">
    <source>
        <dbReference type="PROSITE" id="PS50994"/>
    </source>
</evidence>
<keyword evidence="3" id="KW-1185">Reference proteome</keyword>
<evidence type="ECO:0000313" key="2">
    <source>
        <dbReference type="EMBL" id="MBB6181901.1"/>
    </source>
</evidence>
<sequence>MRERDQRRQEVFVPLSHPPGHGQADFGEAMVVIGGVERKAHFFVLDLPHSDGCYVRAYPGAVAEAWVDGHIHAFAFFGAVPQSIVYDNDRCLVAKILPDGTRKRATLFSGFLSHYLIRDRYGRPGKGNDKGNVEGLVGYARRNFMVPIPQFPTWDAFNVWLEEQCRKRQRDRLRGESETIGERLQRDLAAMRALPASPFDACDQASAKVTAQSLVRYKTNDYSVPVAYGHQDVWVRGYVDEVVIGCRGEIIARHPRAGNGKTSSSILCITCR</sequence>
<feature type="domain" description="Integrase catalytic" evidence="1">
    <location>
        <begin position="15"/>
        <end position="206"/>
    </location>
</feature>
<dbReference type="Proteomes" id="UP000535501">
    <property type="component" value="Unassembled WGS sequence"/>
</dbReference>
<dbReference type="InterPro" id="IPR001584">
    <property type="entry name" value="Integrase_cat-core"/>
</dbReference>
<reference evidence="2 3" key="1">
    <citation type="submission" date="2020-08" db="EMBL/GenBank/DDBJ databases">
        <title>Genomic Encyclopedia of Type Strains, Phase IV (KMG-IV): sequencing the most valuable type-strain genomes for metagenomic binning, comparative biology and taxonomic classification.</title>
        <authorList>
            <person name="Goeker M."/>
        </authorList>
    </citation>
    <scope>NUCLEOTIDE SEQUENCE [LARGE SCALE GENOMIC DNA]</scope>
    <source>
        <strain evidence="2 3">DSM 102134</strain>
    </source>
</reference>
<dbReference type="InterPro" id="IPR054353">
    <property type="entry name" value="IstA-like_C"/>
</dbReference>
<dbReference type="Pfam" id="PF22483">
    <property type="entry name" value="Mu-transpos_C_2"/>
    <property type="match status" value="1"/>
</dbReference>
<gene>
    <name evidence="2" type="ORF">HNQ75_003889</name>
</gene>
<organism evidence="2 3">
    <name type="scientific">Pseudorhizobium flavum</name>
    <dbReference type="NCBI Taxonomy" id="1335061"/>
    <lineage>
        <taxon>Bacteria</taxon>
        <taxon>Pseudomonadati</taxon>
        <taxon>Pseudomonadota</taxon>
        <taxon>Alphaproteobacteria</taxon>
        <taxon>Hyphomicrobiales</taxon>
        <taxon>Rhizobiaceae</taxon>
        <taxon>Rhizobium/Agrobacterium group</taxon>
        <taxon>Pseudorhizobium</taxon>
    </lineage>
</organism>
<dbReference type="PANTHER" id="PTHR35004">
    <property type="entry name" value="TRANSPOSASE RV3428C-RELATED"/>
    <property type="match status" value="1"/>
</dbReference>
<proteinExistence type="predicted"/>
<name>A0A7W9Z3J5_9HYPH</name>